<accession>A0AA37SZ49</accession>
<feature type="chain" id="PRO_5041417886" evidence="1">
    <location>
        <begin position="21"/>
        <end position="269"/>
    </location>
</feature>
<gene>
    <name evidence="2" type="ORF">GCM10007852_21270</name>
</gene>
<keyword evidence="1" id="KW-0732">Signal</keyword>
<organism evidence="2 3">
    <name type="scientific">Agaribacter marinus</name>
    <dbReference type="NCBI Taxonomy" id="1431249"/>
    <lineage>
        <taxon>Bacteria</taxon>
        <taxon>Pseudomonadati</taxon>
        <taxon>Pseudomonadota</taxon>
        <taxon>Gammaproteobacteria</taxon>
        <taxon>Alteromonadales</taxon>
        <taxon>Alteromonadaceae</taxon>
        <taxon>Agaribacter</taxon>
    </lineage>
</organism>
<dbReference type="SUPFAM" id="SSF53850">
    <property type="entry name" value="Periplasmic binding protein-like II"/>
    <property type="match status" value="1"/>
</dbReference>
<dbReference type="Proteomes" id="UP001156601">
    <property type="component" value="Unassembled WGS sequence"/>
</dbReference>
<feature type="signal peptide" evidence="1">
    <location>
        <begin position="1"/>
        <end position="20"/>
    </location>
</feature>
<dbReference type="EMBL" id="BSOT01000005">
    <property type="protein sequence ID" value="GLR71219.1"/>
    <property type="molecule type" value="Genomic_DNA"/>
</dbReference>
<dbReference type="PANTHER" id="PTHR35841">
    <property type="entry name" value="PHOSPHONATES-BINDING PERIPLASMIC PROTEIN"/>
    <property type="match status" value="1"/>
</dbReference>
<evidence type="ECO:0000256" key="1">
    <source>
        <dbReference type="SAM" id="SignalP"/>
    </source>
</evidence>
<sequence length="269" mass="29537">MKSRVITMFLLVILTLPSAAETLVFGVVPQQSAKKLAESWAPMLAYLSANSEIQIVFATAKDIPTFEKRLANSEYDIAYMNPYHFVVFSEHNGYQALARQKNKSIQGIIVVPKKSKIQSLADLDGKTLAFPAPAAFAATIIPQSTLKSAGIMINTQYVSSHDSVYLTVSREIFPAGGGVLRTLNATQDEARNNLRILWKSPKYTPHAIATAKSVSEASRNKLLHAMLQANDDIAAETLLKGIAFKGFEPSKNEDWNDVRALGINRIEAK</sequence>
<reference evidence="2" key="1">
    <citation type="journal article" date="2014" name="Int. J. Syst. Evol. Microbiol.">
        <title>Complete genome sequence of Corynebacterium casei LMG S-19264T (=DSM 44701T), isolated from a smear-ripened cheese.</title>
        <authorList>
            <consortium name="US DOE Joint Genome Institute (JGI-PGF)"/>
            <person name="Walter F."/>
            <person name="Albersmeier A."/>
            <person name="Kalinowski J."/>
            <person name="Ruckert C."/>
        </authorList>
    </citation>
    <scope>NUCLEOTIDE SEQUENCE</scope>
    <source>
        <strain evidence="2">NBRC 110023</strain>
    </source>
</reference>
<protein>
    <submittedName>
        <fullName evidence="2">Phosphate ABC transporter substrate-binding protein</fullName>
    </submittedName>
</protein>
<reference evidence="2" key="2">
    <citation type="submission" date="2023-01" db="EMBL/GenBank/DDBJ databases">
        <title>Draft genome sequence of Agaribacter marinus strain NBRC 110023.</title>
        <authorList>
            <person name="Sun Q."/>
            <person name="Mori K."/>
        </authorList>
    </citation>
    <scope>NUCLEOTIDE SEQUENCE</scope>
    <source>
        <strain evidence="2">NBRC 110023</strain>
    </source>
</reference>
<keyword evidence="3" id="KW-1185">Reference proteome</keyword>
<dbReference type="PANTHER" id="PTHR35841:SF1">
    <property type="entry name" value="PHOSPHONATES-BINDING PERIPLASMIC PROTEIN"/>
    <property type="match status" value="1"/>
</dbReference>
<evidence type="ECO:0000313" key="2">
    <source>
        <dbReference type="EMBL" id="GLR71219.1"/>
    </source>
</evidence>
<dbReference type="Gene3D" id="3.40.190.10">
    <property type="entry name" value="Periplasmic binding protein-like II"/>
    <property type="match status" value="2"/>
</dbReference>
<dbReference type="Pfam" id="PF12974">
    <property type="entry name" value="Phosphonate-bd"/>
    <property type="match status" value="1"/>
</dbReference>
<dbReference type="RefSeq" id="WP_284217510.1">
    <property type="nucleotide sequence ID" value="NZ_BSOT01000005.1"/>
</dbReference>
<evidence type="ECO:0000313" key="3">
    <source>
        <dbReference type="Proteomes" id="UP001156601"/>
    </source>
</evidence>
<comment type="caution">
    <text evidence="2">The sequence shown here is derived from an EMBL/GenBank/DDBJ whole genome shotgun (WGS) entry which is preliminary data.</text>
</comment>
<name>A0AA37SZ49_9ALTE</name>
<proteinExistence type="predicted"/>
<dbReference type="AlphaFoldDB" id="A0AA37SZ49"/>